<keyword evidence="4" id="KW-0963">Cytoplasm</keyword>
<dbReference type="InterPro" id="IPR013785">
    <property type="entry name" value="Aldolase_TIM"/>
</dbReference>
<dbReference type="InterPro" id="IPR022896">
    <property type="entry name" value="TrioseP_Isoase_bac/euk"/>
</dbReference>
<keyword evidence="5" id="KW-0324">Glycolysis</keyword>
<sequence length="248" mass="27550">MLKSIVAGNWKMNKTPREGKTFIIEVASSLPIINNVNVIFCPPFTGLYNIDISPPYYLGAQNCFYKGQGAYTGEISIEMLLECNVEYVIIGHSERRHIFHENNELIGKKMSRVINAGMKPILCIGETIVEMNNGKTYDIIEEQIIKGLTNVKSIDNIIIAYEPVWAIGTGLTATVEKINEMHTFIRKILSRLYTNNNSDKTPILYGGSVNSDNANELISIDGVNGFLIGGASLDVIKFTDVVKIVNEQ</sequence>
<evidence type="ECO:0000256" key="5">
    <source>
        <dbReference type="ARBA" id="ARBA00023152"/>
    </source>
</evidence>
<dbReference type="GO" id="GO:0005829">
    <property type="term" value="C:cytosol"/>
    <property type="evidence" value="ECO:0007669"/>
    <property type="project" value="TreeGrafter"/>
</dbReference>
<dbReference type="NCBIfam" id="TIGR00419">
    <property type="entry name" value="tim"/>
    <property type="match status" value="1"/>
</dbReference>
<dbReference type="InterPro" id="IPR035990">
    <property type="entry name" value="TIM_sf"/>
</dbReference>
<dbReference type="PROSITE" id="PS51440">
    <property type="entry name" value="TIM_2"/>
    <property type="match status" value="1"/>
</dbReference>
<organism evidence="7">
    <name type="scientific">marine metagenome</name>
    <dbReference type="NCBI Taxonomy" id="408172"/>
    <lineage>
        <taxon>unclassified sequences</taxon>
        <taxon>metagenomes</taxon>
        <taxon>ecological metagenomes</taxon>
    </lineage>
</organism>
<dbReference type="Gene3D" id="3.20.20.70">
    <property type="entry name" value="Aldolase class I"/>
    <property type="match status" value="1"/>
</dbReference>
<dbReference type="PROSITE" id="PS00171">
    <property type="entry name" value="TIM_1"/>
    <property type="match status" value="1"/>
</dbReference>
<accession>A0A381V2S8</accession>
<dbReference type="GO" id="GO:0046166">
    <property type="term" value="P:glyceraldehyde-3-phosphate biosynthetic process"/>
    <property type="evidence" value="ECO:0007669"/>
    <property type="project" value="TreeGrafter"/>
</dbReference>
<evidence type="ECO:0000256" key="2">
    <source>
        <dbReference type="ARBA" id="ARBA00011940"/>
    </source>
</evidence>
<name>A0A381V2S8_9ZZZZ</name>
<gene>
    <name evidence="7" type="ORF">METZ01_LOCUS87358</name>
</gene>
<evidence type="ECO:0000256" key="6">
    <source>
        <dbReference type="ARBA" id="ARBA00023235"/>
    </source>
</evidence>
<dbReference type="EC" id="5.3.1.1" evidence="2"/>
<dbReference type="EMBL" id="UINC01007664">
    <property type="protein sequence ID" value="SVA34504.1"/>
    <property type="molecule type" value="Genomic_DNA"/>
</dbReference>
<evidence type="ECO:0000256" key="4">
    <source>
        <dbReference type="ARBA" id="ARBA00022490"/>
    </source>
</evidence>
<proteinExistence type="inferred from homology"/>
<dbReference type="HAMAP" id="MF_00147_B">
    <property type="entry name" value="TIM_B"/>
    <property type="match status" value="1"/>
</dbReference>
<dbReference type="AlphaFoldDB" id="A0A381V2S8"/>
<evidence type="ECO:0000256" key="3">
    <source>
        <dbReference type="ARBA" id="ARBA00022432"/>
    </source>
</evidence>
<reference evidence="7" key="1">
    <citation type="submission" date="2018-05" db="EMBL/GenBank/DDBJ databases">
        <authorList>
            <person name="Lanie J.A."/>
            <person name="Ng W.-L."/>
            <person name="Kazmierczak K.M."/>
            <person name="Andrzejewski T.M."/>
            <person name="Davidsen T.M."/>
            <person name="Wayne K.J."/>
            <person name="Tettelin H."/>
            <person name="Glass J.I."/>
            <person name="Rusch D."/>
            <person name="Podicherti R."/>
            <person name="Tsui H.-C.T."/>
            <person name="Winkler M.E."/>
        </authorList>
    </citation>
    <scope>NUCLEOTIDE SEQUENCE</scope>
</reference>
<dbReference type="GO" id="GO:0006094">
    <property type="term" value="P:gluconeogenesis"/>
    <property type="evidence" value="ECO:0007669"/>
    <property type="project" value="UniProtKB-KW"/>
</dbReference>
<dbReference type="PANTHER" id="PTHR21139:SF42">
    <property type="entry name" value="TRIOSEPHOSPHATE ISOMERASE"/>
    <property type="match status" value="1"/>
</dbReference>
<dbReference type="InterPro" id="IPR020861">
    <property type="entry name" value="Triosephosphate_isomerase_AS"/>
</dbReference>
<dbReference type="SUPFAM" id="SSF51351">
    <property type="entry name" value="Triosephosphate isomerase (TIM)"/>
    <property type="match status" value="1"/>
</dbReference>
<dbReference type="Pfam" id="PF00121">
    <property type="entry name" value="TIM"/>
    <property type="match status" value="1"/>
</dbReference>
<evidence type="ECO:0000256" key="1">
    <source>
        <dbReference type="ARBA" id="ARBA00004680"/>
    </source>
</evidence>
<comment type="pathway">
    <text evidence="1">Carbohydrate degradation; glycolysis; D-glyceraldehyde 3-phosphate from glycerone phosphate: step 1/1.</text>
</comment>
<dbReference type="FunFam" id="3.20.20.70:FF:000016">
    <property type="entry name" value="Triosephosphate isomerase"/>
    <property type="match status" value="1"/>
</dbReference>
<keyword evidence="6" id="KW-0413">Isomerase</keyword>
<dbReference type="GO" id="GO:0006096">
    <property type="term" value="P:glycolytic process"/>
    <property type="evidence" value="ECO:0007669"/>
    <property type="project" value="UniProtKB-KW"/>
</dbReference>
<dbReference type="GO" id="GO:0019563">
    <property type="term" value="P:glycerol catabolic process"/>
    <property type="evidence" value="ECO:0007669"/>
    <property type="project" value="TreeGrafter"/>
</dbReference>
<dbReference type="PANTHER" id="PTHR21139">
    <property type="entry name" value="TRIOSEPHOSPHATE ISOMERASE"/>
    <property type="match status" value="1"/>
</dbReference>
<evidence type="ECO:0000313" key="7">
    <source>
        <dbReference type="EMBL" id="SVA34504.1"/>
    </source>
</evidence>
<dbReference type="GO" id="GO:0004807">
    <property type="term" value="F:triose-phosphate isomerase activity"/>
    <property type="evidence" value="ECO:0007669"/>
    <property type="project" value="UniProtKB-EC"/>
</dbReference>
<dbReference type="InterPro" id="IPR000652">
    <property type="entry name" value="Triosephosphate_isomerase"/>
</dbReference>
<keyword evidence="3" id="KW-0312">Gluconeogenesis</keyword>
<protein>
    <recommendedName>
        <fullName evidence="2">triose-phosphate isomerase</fullName>
        <ecNumber evidence="2">5.3.1.1</ecNumber>
    </recommendedName>
</protein>
<dbReference type="CDD" id="cd00311">
    <property type="entry name" value="TIM"/>
    <property type="match status" value="1"/>
</dbReference>